<feature type="chain" id="PRO_5046657834" evidence="1">
    <location>
        <begin position="31"/>
        <end position="179"/>
    </location>
</feature>
<organism evidence="2 3">
    <name type="scientific">Stenotrophomonas cyclobalanopsidis</name>
    <dbReference type="NCBI Taxonomy" id="2771362"/>
    <lineage>
        <taxon>Bacteria</taxon>
        <taxon>Pseudomonadati</taxon>
        <taxon>Pseudomonadota</taxon>
        <taxon>Gammaproteobacteria</taxon>
        <taxon>Lysobacterales</taxon>
        <taxon>Lysobacteraceae</taxon>
        <taxon>Stenotrophomonas</taxon>
    </lineage>
</organism>
<sequence>MGKGSGWGLGWGSVACLVLPMLAAAGAAQAQGYGHDDRYDNRGSGIVRCESVKNRSNECRLDGRPRLIRQLSGSACVEGRTWGRSRGGVWVTQGCRAEFVGESRGGGWGHGGGWGGNGGQVIACHSNDRRQKYCDARIRRDVRLVKQDSRSPCVEGRTWGWDRRGVWVSDGCRAQFQIN</sequence>
<evidence type="ECO:0000313" key="3">
    <source>
        <dbReference type="Proteomes" id="UP000326367"/>
    </source>
</evidence>
<dbReference type="RefSeq" id="WP_150455564.1">
    <property type="nucleotide sequence ID" value="NZ_VYKI01000025.1"/>
</dbReference>
<reference evidence="2 3" key="1">
    <citation type="journal article" date="2020" name="Antonie Van Leeuwenhoek">
        <title>Stenotrophomonas cyclobalanopsidis sp. nov., isolated from the leaf spot disease of Cyclobalanopsis patelliformis.</title>
        <authorList>
            <person name="Bian D.R."/>
            <person name="Xue H."/>
            <person name="Piao C.G."/>
            <person name="Li Y."/>
        </authorList>
    </citation>
    <scope>NUCLEOTIDE SEQUENCE [LARGE SCALE GENOMIC DNA]</scope>
    <source>
        <strain evidence="2 3">TPQG1-4</strain>
    </source>
</reference>
<protein>
    <submittedName>
        <fullName evidence="2">DUF3011 domain-containing protein</fullName>
    </submittedName>
</protein>
<keyword evidence="3" id="KW-1185">Reference proteome</keyword>
<keyword evidence="1" id="KW-0732">Signal</keyword>
<dbReference type="InterPro" id="IPR021381">
    <property type="entry name" value="DUF3011"/>
</dbReference>
<evidence type="ECO:0000256" key="1">
    <source>
        <dbReference type="SAM" id="SignalP"/>
    </source>
</evidence>
<proteinExistence type="predicted"/>
<name>A0ABQ6SY25_9GAMM</name>
<dbReference type="PROSITE" id="PS51257">
    <property type="entry name" value="PROKAR_LIPOPROTEIN"/>
    <property type="match status" value="1"/>
</dbReference>
<feature type="signal peptide" evidence="1">
    <location>
        <begin position="1"/>
        <end position="30"/>
    </location>
</feature>
<gene>
    <name evidence="2" type="ORF">FJU31_15695</name>
</gene>
<accession>A0ABQ6SY25</accession>
<comment type="caution">
    <text evidence="2">The sequence shown here is derived from an EMBL/GenBank/DDBJ whole genome shotgun (WGS) entry which is preliminary data.</text>
</comment>
<dbReference type="Proteomes" id="UP000326367">
    <property type="component" value="Unassembled WGS sequence"/>
</dbReference>
<dbReference type="Pfam" id="PF11218">
    <property type="entry name" value="DUF3011"/>
    <property type="match status" value="1"/>
</dbReference>
<dbReference type="EMBL" id="VYKI01000025">
    <property type="protein sequence ID" value="KAA8995120.1"/>
    <property type="molecule type" value="Genomic_DNA"/>
</dbReference>
<evidence type="ECO:0000313" key="2">
    <source>
        <dbReference type="EMBL" id="KAA8995120.1"/>
    </source>
</evidence>